<feature type="transmembrane region" description="Helical" evidence="5">
    <location>
        <begin position="67"/>
        <end position="87"/>
    </location>
</feature>
<keyword evidence="8" id="KW-1185">Reference proteome</keyword>
<dbReference type="KEGG" id="tdf:H9L22_12810"/>
<dbReference type="PANTHER" id="PTHR37422:SF13">
    <property type="entry name" value="LIPOPOLYSACCHARIDE BIOSYNTHESIS PROTEIN PA4999-RELATED"/>
    <property type="match status" value="1"/>
</dbReference>
<evidence type="ECO:0000313" key="8">
    <source>
        <dbReference type="Proteomes" id="UP000516117"/>
    </source>
</evidence>
<evidence type="ECO:0000256" key="2">
    <source>
        <dbReference type="ARBA" id="ARBA00022692"/>
    </source>
</evidence>
<feature type="transmembrane region" description="Helical" evidence="5">
    <location>
        <begin position="331"/>
        <end position="352"/>
    </location>
</feature>
<dbReference type="InterPro" id="IPR051533">
    <property type="entry name" value="WaaL-like"/>
</dbReference>
<evidence type="ECO:0000259" key="6">
    <source>
        <dbReference type="Pfam" id="PF04932"/>
    </source>
</evidence>
<dbReference type="RefSeq" id="WP_187720264.1">
    <property type="nucleotide sequence ID" value="NZ_BAABBL010000007.1"/>
</dbReference>
<keyword evidence="3 5" id="KW-1133">Transmembrane helix</keyword>
<feature type="transmembrane region" description="Helical" evidence="5">
    <location>
        <begin position="126"/>
        <end position="146"/>
    </location>
</feature>
<feature type="transmembrane region" description="Helical" evidence="5">
    <location>
        <begin position="43"/>
        <end position="60"/>
    </location>
</feature>
<keyword evidence="7" id="KW-0436">Ligase</keyword>
<comment type="subcellular location">
    <subcellularLocation>
        <location evidence="1">Membrane</location>
        <topology evidence="1">Multi-pass membrane protein</topology>
    </subcellularLocation>
</comment>
<evidence type="ECO:0000256" key="5">
    <source>
        <dbReference type="SAM" id="Phobius"/>
    </source>
</evidence>
<dbReference type="GO" id="GO:0016874">
    <property type="term" value="F:ligase activity"/>
    <property type="evidence" value="ECO:0007669"/>
    <property type="project" value="UniProtKB-KW"/>
</dbReference>
<name>A0A7H0H3L2_9ACTN</name>
<proteinExistence type="predicted"/>
<feature type="transmembrane region" description="Helical" evidence="5">
    <location>
        <begin position="202"/>
        <end position="218"/>
    </location>
</feature>
<reference evidence="7 8" key="1">
    <citation type="submission" date="2020-08" db="EMBL/GenBank/DDBJ databases">
        <title>Genome sequence of Tessaracoccus defluvii JCM 17540T.</title>
        <authorList>
            <person name="Hyun D.-W."/>
            <person name="Bae J.-W."/>
        </authorList>
    </citation>
    <scope>NUCLEOTIDE SEQUENCE [LARGE SCALE GENOMIC DNA]</scope>
    <source>
        <strain evidence="7 8">JCM 17540</strain>
    </source>
</reference>
<dbReference type="Pfam" id="PF04932">
    <property type="entry name" value="Wzy_C"/>
    <property type="match status" value="1"/>
</dbReference>
<sequence length="412" mass="43942">MTTQGAELGTKSPPRRGLPATAIVATLLAAAVVVLVFRLPGAVVVSALLPVAALLCVGVYRPRRDSAPLWVFQGCAIVCGGIGLVFAPGTPPAVNYATLAVIFTLFALALLATGTEMAAGRAVMGAFYWAFGATMLIGWAEVITGFKLQSILYPDAGNLLYPGRFYVAAYFPNINDFGVVVAMFSIMAVARFLFDVRGPVRQVARLAAAAAGAVLIFGGGSRGSLVAMLVGWALLLLVSLRQTRRRALPAAPIIVAGFLAMAVALYVWSLPVIQDSSTKVRGDILRNTISLSMEYPASVWFGWGHNAAFQTAVKAAYANQLMDPHNVLLEIYSWYGLPTLLAFLALLAVIVYRGVWLMELRDHWTAVVAVVLFSLTPVLGIVPSSSLRYYYLFVLAACAIAALSPRQGRNSP</sequence>
<evidence type="ECO:0000256" key="3">
    <source>
        <dbReference type="ARBA" id="ARBA00022989"/>
    </source>
</evidence>
<feature type="domain" description="O-antigen ligase-related" evidence="6">
    <location>
        <begin position="208"/>
        <end position="344"/>
    </location>
</feature>
<dbReference type="PANTHER" id="PTHR37422">
    <property type="entry name" value="TEICHURONIC ACID BIOSYNTHESIS PROTEIN TUAE"/>
    <property type="match status" value="1"/>
</dbReference>
<organism evidence="7 8">
    <name type="scientific">Tessaracoccus defluvii</name>
    <dbReference type="NCBI Taxonomy" id="1285901"/>
    <lineage>
        <taxon>Bacteria</taxon>
        <taxon>Bacillati</taxon>
        <taxon>Actinomycetota</taxon>
        <taxon>Actinomycetes</taxon>
        <taxon>Propionibacteriales</taxon>
        <taxon>Propionibacteriaceae</taxon>
        <taxon>Tessaracoccus</taxon>
    </lineage>
</organism>
<evidence type="ECO:0000256" key="1">
    <source>
        <dbReference type="ARBA" id="ARBA00004141"/>
    </source>
</evidence>
<feature type="transmembrane region" description="Helical" evidence="5">
    <location>
        <begin position="364"/>
        <end position="382"/>
    </location>
</feature>
<feature type="transmembrane region" description="Helical" evidence="5">
    <location>
        <begin position="247"/>
        <end position="268"/>
    </location>
</feature>
<feature type="transmembrane region" description="Helical" evidence="5">
    <location>
        <begin position="388"/>
        <end position="405"/>
    </location>
</feature>
<accession>A0A7H0H3L2</accession>
<dbReference type="AlphaFoldDB" id="A0A7H0H3L2"/>
<feature type="transmembrane region" description="Helical" evidence="5">
    <location>
        <begin position="18"/>
        <end position="37"/>
    </location>
</feature>
<keyword evidence="4 5" id="KW-0472">Membrane</keyword>
<evidence type="ECO:0000256" key="4">
    <source>
        <dbReference type="ARBA" id="ARBA00023136"/>
    </source>
</evidence>
<feature type="transmembrane region" description="Helical" evidence="5">
    <location>
        <begin position="93"/>
        <end position="114"/>
    </location>
</feature>
<gene>
    <name evidence="7" type="ORF">H9L22_12810</name>
</gene>
<dbReference type="GO" id="GO:0016020">
    <property type="term" value="C:membrane"/>
    <property type="evidence" value="ECO:0007669"/>
    <property type="project" value="UniProtKB-SubCell"/>
</dbReference>
<dbReference type="Proteomes" id="UP000516117">
    <property type="component" value="Chromosome"/>
</dbReference>
<keyword evidence="2 5" id="KW-0812">Transmembrane</keyword>
<feature type="transmembrane region" description="Helical" evidence="5">
    <location>
        <begin position="224"/>
        <end position="240"/>
    </location>
</feature>
<feature type="transmembrane region" description="Helical" evidence="5">
    <location>
        <begin position="166"/>
        <end position="190"/>
    </location>
</feature>
<protein>
    <submittedName>
        <fullName evidence="7">O-antigen ligase family protein</fullName>
    </submittedName>
</protein>
<dbReference type="InterPro" id="IPR007016">
    <property type="entry name" value="O-antigen_ligase-rel_domated"/>
</dbReference>
<dbReference type="EMBL" id="CP060789">
    <property type="protein sequence ID" value="QNP55128.1"/>
    <property type="molecule type" value="Genomic_DNA"/>
</dbReference>
<evidence type="ECO:0000313" key="7">
    <source>
        <dbReference type="EMBL" id="QNP55128.1"/>
    </source>
</evidence>